<feature type="compositionally biased region" description="Basic and acidic residues" evidence="1">
    <location>
        <begin position="56"/>
        <end position="71"/>
    </location>
</feature>
<dbReference type="EMBL" id="BLXT01002992">
    <property type="protein sequence ID" value="GFN99351.1"/>
    <property type="molecule type" value="Genomic_DNA"/>
</dbReference>
<proteinExistence type="predicted"/>
<protein>
    <submittedName>
        <fullName evidence="2">Uncharacterized protein</fullName>
    </submittedName>
</protein>
<evidence type="ECO:0000313" key="3">
    <source>
        <dbReference type="Proteomes" id="UP000735302"/>
    </source>
</evidence>
<reference evidence="2 3" key="1">
    <citation type="journal article" date="2021" name="Elife">
        <title>Chloroplast acquisition without the gene transfer in kleptoplastic sea slugs, Plakobranchus ocellatus.</title>
        <authorList>
            <person name="Maeda T."/>
            <person name="Takahashi S."/>
            <person name="Yoshida T."/>
            <person name="Shimamura S."/>
            <person name="Takaki Y."/>
            <person name="Nagai Y."/>
            <person name="Toyoda A."/>
            <person name="Suzuki Y."/>
            <person name="Arimoto A."/>
            <person name="Ishii H."/>
            <person name="Satoh N."/>
            <person name="Nishiyama T."/>
            <person name="Hasebe M."/>
            <person name="Maruyama T."/>
            <person name="Minagawa J."/>
            <person name="Obokata J."/>
            <person name="Shigenobu S."/>
        </authorList>
    </citation>
    <scope>NUCLEOTIDE SEQUENCE [LARGE SCALE GENOMIC DNA]</scope>
</reference>
<keyword evidence="3" id="KW-1185">Reference proteome</keyword>
<dbReference type="Proteomes" id="UP000735302">
    <property type="component" value="Unassembled WGS sequence"/>
</dbReference>
<feature type="region of interest" description="Disordered" evidence="1">
    <location>
        <begin position="154"/>
        <end position="185"/>
    </location>
</feature>
<accession>A0AAV3ZXR4</accession>
<gene>
    <name evidence="2" type="ORF">PoB_002585700</name>
</gene>
<evidence type="ECO:0000313" key="2">
    <source>
        <dbReference type="EMBL" id="GFN99351.1"/>
    </source>
</evidence>
<name>A0AAV3ZXR4_9GAST</name>
<evidence type="ECO:0000256" key="1">
    <source>
        <dbReference type="SAM" id="MobiDB-lite"/>
    </source>
</evidence>
<feature type="region of interest" description="Disordered" evidence="1">
    <location>
        <begin position="1"/>
        <end position="76"/>
    </location>
</feature>
<organism evidence="2 3">
    <name type="scientific">Plakobranchus ocellatus</name>
    <dbReference type="NCBI Taxonomy" id="259542"/>
    <lineage>
        <taxon>Eukaryota</taxon>
        <taxon>Metazoa</taxon>
        <taxon>Spiralia</taxon>
        <taxon>Lophotrochozoa</taxon>
        <taxon>Mollusca</taxon>
        <taxon>Gastropoda</taxon>
        <taxon>Heterobranchia</taxon>
        <taxon>Euthyneura</taxon>
        <taxon>Panpulmonata</taxon>
        <taxon>Sacoglossa</taxon>
        <taxon>Placobranchoidea</taxon>
        <taxon>Plakobranchidae</taxon>
        <taxon>Plakobranchus</taxon>
    </lineage>
</organism>
<feature type="compositionally biased region" description="Basic and acidic residues" evidence="1">
    <location>
        <begin position="162"/>
        <end position="172"/>
    </location>
</feature>
<sequence length="222" mass="23734">MVINNAHCGTTGVTGTGRAPGDTDVRQPSAGVAGAGGRLGKGAYALDSPHQSPIERSPDSDISGIDHDRGRGSGQHTSHIYYNERCVLGFASPPALPTPASGRTDALLFVGEKANKRHSTDYSGHHHIVDHRRSVHSNGLIDEDMPDAVVPVKPRLTGRRPLHGDDSGHTPDDTGLLPHAGAGKTLSGGELLNGLEDGRLDRTLWLQREQELYVQAMRLKRM</sequence>
<comment type="caution">
    <text evidence="2">The sequence shown here is derived from an EMBL/GenBank/DDBJ whole genome shotgun (WGS) entry which is preliminary data.</text>
</comment>
<dbReference type="AlphaFoldDB" id="A0AAV3ZXR4"/>